<dbReference type="GO" id="GO:0000160">
    <property type="term" value="P:phosphorelay signal transduction system"/>
    <property type="evidence" value="ECO:0007669"/>
    <property type="project" value="UniProtKB-KW"/>
</dbReference>
<keyword evidence="3 8" id="KW-0597">Phosphoprotein</keyword>
<dbReference type="Proteomes" id="UP000295773">
    <property type="component" value="Unassembled WGS sequence"/>
</dbReference>
<dbReference type="PANTHER" id="PTHR42713:SF3">
    <property type="entry name" value="TRANSCRIPTIONAL REGULATORY PROTEIN HPTR"/>
    <property type="match status" value="1"/>
</dbReference>
<organism evidence="11 12">
    <name type="scientific">Longicatena caecimuris</name>
    <dbReference type="NCBI Taxonomy" id="1796635"/>
    <lineage>
        <taxon>Bacteria</taxon>
        <taxon>Bacillati</taxon>
        <taxon>Bacillota</taxon>
        <taxon>Erysipelotrichia</taxon>
        <taxon>Erysipelotrichales</taxon>
        <taxon>Erysipelotrichaceae</taxon>
        <taxon>Longicatena</taxon>
    </lineage>
</organism>
<feature type="domain" description="HTH araC/xylS-type" evidence="9">
    <location>
        <begin position="400"/>
        <end position="497"/>
    </location>
</feature>
<dbReference type="PRINTS" id="PR00032">
    <property type="entry name" value="HTHARAC"/>
</dbReference>
<evidence type="ECO:0000256" key="7">
    <source>
        <dbReference type="ARBA" id="ARBA00023163"/>
    </source>
</evidence>
<dbReference type="PROSITE" id="PS00041">
    <property type="entry name" value="HTH_ARAC_FAMILY_1"/>
    <property type="match status" value="1"/>
</dbReference>
<dbReference type="GO" id="GO:0003700">
    <property type="term" value="F:DNA-binding transcription factor activity"/>
    <property type="evidence" value="ECO:0007669"/>
    <property type="project" value="InterPro"/>
</dbReference>
<dbReference type="InterPro" id="IPR020449">
    <property type="entry name" value="Tscrpt_reg_AraC-type_HTH"/>
</dbReference>
<dbReference type="EMBL" id="SMBP01000005">
    <property type="protein sequence ID" value="TCU62285.1"/>
    <property type="molecule type" value="Genomic_DNA"/>
</dbReference>
<keyword evidence="12" id="KW-1185">Reference proteome</keyword>
<name>A0A4V2VL31_9FIRM</name>
<evidence type="ECO:0000313" key="11">
    <source>
        <dbReference type="EMBL" id="TCU62285.1"/>
    </source>
</evidence>
<dbReference type="CDD" id="cd17536">
    <property type="entry name" value="REC_YesN-like"/>
    <property type="match status" value="1"/>
</dbReference>
<dbReference type="InterPro" id="IPR011006">
    <property type="entry name" value="CheY-like_superfamily"/>
</dbReference>
<evidence type="ECO:0000256" key="8">
    <source>
        <dbReference type="PROSITE-ProRule" id="PRU00169"/>
    </source>
</evidence>
<evidence type="ECO:0000256" key="6">
    <source>
        <dbReference type="ARBA" id="ARBA00023125"/>
    </source>
</evidence>
<dbReference type="Pfam" id="PF12833">
    <property type="entry name" value="HTH_18"/>
    <property type="match status" value="1"/>
</dbReference>
<dbReference type="PROSITE" id="PS50110">
    <property type="entry name" value="RESPONSE_REGULATORY"/>
    <property type="match status" value="1"/>
</dbReference>
<evidence type="ECO:0000256" key="5">
    <source>
        <dbReference type="ARBA" id="ARBA00023015"/>
    </source>
</evidence>
<dbReference type="PANTHER" id="PTHR42713">
    <property type="entry name" value="HISTIDINE KINASE-RELATED"/>
    <property type="match status" value="1"/>
</dbReference>
<dbReference type="InterPro" id="IPR001789">
    <property type="entry name" value="Sig_transdc_resp-reg_receiver"/>
</dbReference>
<gene>
    <name evidence="11" type="ORF">EDD61_10593</name>
</gene>
<accession>A0A4V2VL31</accession>
<keyword evidence="4" id="KW-0902">Two-component regulatory system</keyword>
<dbReference type="PROSITE" id="PS01124">
    <property type="entry name" value="HTH_ARAC_FAMILY_2"/>
    <property type="match status" value="1"/>
</dbReference>
<sequence>MLNVLVVEDEKLEREALILLLQENFSKQIHVLTAAYHGEQALLAFHQQKYQLVITDINIPRMNGLSLLREIKKSDPDTRTIILTGYDYFKYAQESICIGVDDFILKPATQKDLCERIRRVMELIEREQRGSHFEDVIRYRKMQSILQSDLIYAILYHNPHQNIQGYFSIFHMQVASAACICLYQEDITNQALLPIVEELHTWYDECFFETYFENVVIFIFHKDVMEQKQLLKRIKAIMIKHTIVHYGVGGIKEEVHDFYNSYVEAKEELRQTSQDAFQHALTDKQEDTTLNDMADALLHAIRYNQAKVFPDVVLRIQKEAETNEILAIRKILVKLFHILQNKMNQCEDMKDYVALLSEKIDGISYDNPTQDEATYIRYEVKHVIHAIIKSRSKSMNKIVLDAYTYIGKNYHRSIGLNDLANYLDLTPQYISSLLSQHTKNSFTNILAEYRVEKAKQLLLNNRKIKEVSSLVGFQNQNYFAKTFKKVTGYTPKEYKQMHVMNDI</sequence>
<dbReference type="InterPro" id="IPR018060">
    <property type="entry name" value="HTH_AraC"/>
</dbReference>
<dbReference type="SUPFAM" id="SSF46689">
    <property type="entry name" value="Homeodomain-like"/>
    <property type="match status" value="1"/>
</dbReference>
<evidence type="ECO:0000256" key="1">
    <source>
        <dbReference type="ARBA" id="ARBA00004496"/>
    </source>
</evidence>
<dbReference type="RefSeq" id="WP_165877192.1">
    <property type="nucleotide sequence ID" value="NZ_JANKBG010000006.1"/>
</dbReference>
<proteinExistence type="predicted"/>
<keyword evidence="5" id="KW-0805">Transcription regulation</keyword>
<dbReference type="SMART" id="SM00448">
    <property type="entry name" value="REC"/>
    <property type="match status" value="1"/>
</dbReference>
<dbReference type="InterPro" id="IPR051552">
    <property type="entry name" value="HptR"/>
</dbReference>
<dbReference type="Gene3D" id="1.10.10.60">
    <property type="entry name" value="Homeodomain-like"/>
    <property type="match status" value="2"/>
</dbReference>
<dbReference type="GO" id="GO:0005737">
    <property type="term" value="C:cytoplasm"/>
    <property type="evidence" value="ECO:0007669"/>
    <property type="project" value="UniProtKB-SubCell"/>
</dbReference>
<feature type="modified residue" description="4-aspartylphosphate" evidence="8">
    <location>
        <position position="56"/>
    </location>
</feature>
<keyword evidence="7" id="KW-0804">Transcription</keyword>
<protein>
    <submittedName>
        <fullName evidence="11">AraC family two component transcriptional regulator</fullName>
    </submittedName>
</protein>
<dbReference type="SMART" id="SM00342">
    <property type="entry name" value="HTH_ARAC"/>
    <property type="match status" value="1"/>
</dbReference>
<dbReference type="SUPFAM" id="SSF52172">
    <property type="entry name" value="CheY-like"/>
    <property type="match status" value="1"/>
</dbReference>
<feature type="domain" description="Response regulatory" evidence="10">
    <location>
        <begin position="3"/>
        <end position="121"/>
    </location>
</feature>
<keyword evidence="6" id="KW-0238">DNA-binding</keyword>
<evidence type="ECO:0000256" key="2">
    <source>
        <dbReference type="ARBA" id="ARBA00022490"/>
    </source>
</evidence>
<evidence type="ECO:0000259" key="10">
    <source>
        <dbReference type="PROSITE" id="PS50110"/>
    </source>
</evidence>
<evidence type="ECO:0000313" key="12">
    <source>
        <dbReference type="Proteomes" id="UP000295773"/>
    </source>
</evidence>
<comment type="subcellular location">
    <subcellularLocation>
        <location evidence="1">Cytoplasm</location>
    </subcellularLocation>
</comment>
<evidence type="ECO:0000256" key="4">
    <source>
        <dbReference type="ARBA" id="ARBA00023012"/>
    </source>
</evidence>
<dbReference type="AlphaFoldDB" id="A0A4V2VL31"/>
<reference evidence="11 12" key="1">
    <citation type="submission" date="2019-03" db="EMBL/GenBank/DDBJ databases">
        <title>Genomic Encyclopedia of Type Strains, Phase IV (KMG-IV): sequencing the most valuable type-strain genomes for metagenomic binning, comparative biology and taxonomic classification.</title>
        <authorList>
            <person name="Goeker M."/>
        </authorList>
    </citation>
    <scope>NUCLEOTIDE SEQUENCE [LARGE SCALE GENOMIC DNA]</scope>
    <source>
        <strain evidence="11 12">DSM 29481</strain>
    </source>
</reference>
<comment type="caution">
    <text evidence="11">The sequence shown here is derived from an EMBL/GenBank/DDBJ whole genome shotgun (WGS) entry which is preliminary data.</text>
</comment>
<keyword evidence="2" id="KW-0963">Cytoplasm</keyword>
<dbReference type="InterPro" id="IPR009057">
    <property type="entry name" value="Homeodomain-like_sf"/>
</dbReference>
<dbReference type="Gene3D" id="3.40.50.2300">
    <property type="match status" value="1"/>
</dbReference>
<dbReference type="Pfam" id="PF00072">
    <property type="entry name" value="Response_reg"/>
    <property type="match status" value="1"/>
</dbReference>
<dbReference type="GO" id="GO:0043565">
    <property type="term" value="F:sequence-specific DNA binding"/>
    <property type="evidence" value="ECO:0007669"/>
    <property type="project" value="InterPro"/>
</dbReference>
<dbReference type="InterPro" id="IPR018062">
    <property type="entry name" value="HTH_AraC-typ_CS"/>
</dbReference>
<evidence type="ECO:0000256" key="3">
    <source>
        <dbReference type="ARBA" id="ARBA00022553"/>
    </source>
</evidence>
<evidence type="ECO:0000259" key="9">
    <source>
        <dbReference type="PROSITE" id="PS01124"/>
    </source>
</evidence>